<feature type="non-terminal residue" evidence="2">
    <location>
        <position position="72"/>
    </location>
</feature>
<dbReference type="AlphaFoldDB" id="C5L5E6"/>
<keyword evidence="3" id="KW-1185">Reference proteome</keyword>
<feature type="compositionally biased region" description="Basic residues" evidence="1">
    <location>
        <begin position="23"/>
        <end position="38"/>
    </location>
</feature>
<feature type="compositionally biased region" description="Polar residues" evidence="1">
    <location>
        <begin position="1"/>
        <end position="10"/>
    </location>
</feature>
<evidence type="ECO:0000313" key="2">
    <source>
        <dbReference type="EMBL" id="EER08048.1"/>
    </source>
</evidence>
<feature type="non-terminal residue" evidence="2">
    <location>
        <position position="1"/>
    </location>
</feature>
<dbReference type="Proteomes" id="UP000007800">
    <property type="component" value="Unassembled WGS sequence"/>
</dbReference>
<sequence length="72" mass="8054">VQLEGASSSPPMWKIGAPASRAGCRRRTRLQRPPRSRRGVLPHVASITEVPLTLDWRNVSGVTSYKSWDKNQ</sequence>
<accession>C5L5E6</accession>
<dbReference type="EMBL" id="GG679285">
    <property type="protein sequence ID" value="EER08048.1"/>
    <property type="molecule type" value="Genomic_DNA"/>
</dbReference>
<gene>
    <name evidence="2" type="ORF">Pmar_PMAR026780</name>
</gene>
<dbReference type="InParanoid" id="C5L5E6"/>
<feature type="region of interest" description="Disordered" evidence="1">
    <location>
        <begin position="1"/>
        <end position="38"/>
    </location>
</feature>
<reference evidence="2 3" key="1">
    <citation type="submission" date="2008-07" db="EMBL/GenBank/DDBJ databases">
        <authorList>
            <person name="El-Sayed N."/>
            <person name="Caler E."/>
            <person name="Inman J."/>
            <person name="Amedeo P."/>
            <person name="Hass B."/>
            <person name="Wortman J."/>
        </authorList>
    </citation>
    <scope>NUCLEOTIDE SEQUENCE [LARGE SCALE GENOMIC DNA]</scope>
    <source>
        <strain evidence="3">ATCC 50983 / TXsc</strain>
    </source>
</reference>
<dbReference type="RefSeq" id="XP_002776232.1">
    <property type="nucleotide sequence ID" value="XM_002776186.1"/>
</dbReference>
<evidence type="ECO:0000256" key="1">
    <source>
        <dbReference type="SAM" id="MobiDB-lite"/>
    </source>
</evidence>
<evidence type="ECO:0000313" key="3">
    <source>
        <dbReference type="Proteomes" id="UP000007800"/>
    </source>
</evidence>
<organism evidence="3">
    <name type="scientific">Perkinsus marinus (strain ATCC 50983 / TXsc)</name>
    <dbReference type="NCBI Taxonomy" id="423536"/>
    <lineage>
        <taxon>Eukaryota</taxon>
        <taxon>Sar</taxon>
        <taxon>Alveolata</taxon>
        <taxon>Perkinsozoa</taxon>
        <taxon>Perkinsea</taxon>
        <taxon>Perkinsida</taxon>
        <taxon>Perkinsidae</taxon>
        <taxon>Perkinsus</taxon>
    </lineage>
</organism>
<proteinExistence type="predicted"/>
<dbReference type="GeneID" id="9064186"/>
<protein>
    <submittedName>
        <fullName evidence="2">Uncharacterized protein</fullName>
    </submittedName>
</protein>
<name>C5L5E6_PERM5</name>